<dbReference type="Proteomes" id="UP000249432">
    <property type="component" value="Unassembled WGS sequence"/>
</dbReference>
<feature type="transmembrane region" description="Helical" evidence="1">
    <location>
        <begin position="540"/>
        <end position="561"/>
    </location>
</feature>
<keyword evidence="1" id="KW-0812">Transmembrane</keyword>
<sequence>MAANFDVGTGWVSIVPKMGDFSQIPKQLDKTVVTPSQSWGERMGDRITSGLKKTMKVGVIATTAAVGISAGKAFSDGFNRLASTDRAEKALEGLGYKGNEITQIMGNVNKSIEGTSFLMGDTAQVASVMLGSGIKPGQELQDTLSHVADAAAHSNTSISEMGSIWSKVAARGHVDGEVMAQLMDRGIGLQDQLAKQMGVSKDAVADMVSSGKVSFADFSAAMDAMFHGAAQKQRETFQGSMDYMKAMASHVTAEIIQPFYNGMIPVFNAISDGFTGLEGKLGPIAQQISNAIAPVFEHLANDVIPAVFSALDRIHVDAVMGAFAPLKEGLAQMGPLLEQLAQAAIRVVAALAPAIPPLASALVAIVNGTLPVLTAMLNALVPIITSVIVPAITELSNEMAQHPKLAAAAANGFMVWAKAFVPLSRGFAAVKTGSSIMTAFGPKMGSVISAMMKVASGLKSVLSIGRIIFTGLRTLPALFAAIFDTNPVGVIITAIGLLVAGITLFLTKTRAGQAIVASMASAFQSFWGWLQPVFSSLGDYFSSIWDVVSTIAPYVVTALFMPIMIQFEVFKTVIVGGFDLIKAGWNLLVTGMVALWDTVLHPAWDVMGQVVTALWTAVLQPIFTAMGAVWSALLTGMAAVWNTVLRPAWDLMGTMLQGLWNGVLQPIFTAMGAVWAAVVNGIKAVIDNVLIPAWQGMSNFISMIVDNFVKPAFDRMSDGVRTVQHWFESAADGIKKAWNAVWDTINSIAGKIANVAYNRGIKPAWNAVATVTGVDKLPEVAFASGGVMPGYTPGRDVHTFFSPTGGILSLSGGDAAGVDPCCGWACCCGADECDGQVWSWLRPRGLR</sequence>
<feature type="transmembrane region" description="Helical" evidence="1">
    <location>
        <begin position="488"/>
        <end position="507"/>
    </location>
</feature>
<dbReference type="InterPro" id="IPR013491">
    <property type="entry name" value="Tape_meas_N"/>
</dbReference>
<accession>A0A2W5U913</accession>
<feature type="transmembrane region" description="Helical" evidence="1">
    <location>
        <begin position="514"/>
        <end position="534"/>
    </location>
</feature>
<dbReference type="RefSeq" id="WP_303734485.1">
    <property type="nucleotide sequence ID" value="NZ_CAKZHK010000008.1"/>
</dbReference>
<feature type="transmembrane region" description="Helical" evidence="1">
    <location>
        <begin position="573"/>
        <end position="596"/>
    </location>
</feature>
<feature type="transmembrane region" description="Helical" evidence="1">
    <location>
        <begin position="461"/>
        <end position="482"/>
    </location>
</feature>
<feature type="domain" description="Tape measure protein N-terminal" evidence="2">
    <location>
        <begin position="79"/>
        <end position="255"/>
    </location>
</feature>
<dbReference type="EMBL" id="QFRA01000006">
    <property type="protein sequence ID" value="PZR05438.1"/>
    <property type="molecule type" value="Genomic_DNA"/>
</dbReference>
<proteinExistence type="predicted"/>
<keyword evidence="1" id="KW-0472">Membrane</keyword>
<evidence type="ECO:0000313" key="4">
    <source>
        <dbReference type="Proteomes" id="UP000249432"/>
    </source>
</evidence>
<evidence type="ECO:0000259" key="2">
    <source>
        <dbReference type="Pfam" id="PF20155"/>
    </source>
</evidence>
<feature type="transmembrane region" description="Helical" evidence="1">
    <location>
        <begin position="343"/>
        <end position="366"/>
    </location>
</feature>
<dbReference type="NCBIfam" id="TIGR02675">
    <property type="entry name" value="tape_meas_nterm"/>
    <property type="match status" value="1"/>
</dbReference>
<reference evidence="3 4" key="1">
    <citation type="submission" date="2017-08" db="EMBL/GenBank/DDBJ databases">
        <title>Infants hospitalized years apart are colonized by the same room-sourced microbial strains.</title>
        <authorList>
            <person name="Brooks B."/>
            <person name="Olm M.R."/>
            <person name="Firek B.A."/>
            <person name="Baker R."/>
            <person name="Thomas B.C."/>
            <person name="Morowitz M.J."/>
            <person name="Banfield J.F."/>
        </authorList>
    </citation>
    <scope>NUCLEOTIDE SEQUENCE [LARGE SCALE GENOMIC DNA]</scope>
    <source>
        <strain evidence="3">S2_003_000_R1_3</strain>
    </source>
</reference>
<feature type="transmembrane region" description="Helical" evidence="1">
    <location>
        <begin position="372"/>
        <end position="392"/>
    </location>
</feature>
<dbReference type="Pfam" id="PF20155">
    <property type="entry name" value="TMP_3"/>
    <property type="match status" value="1"/>
</dbReference>
<dbReference type="AlphaFoldDB" id="A0A2W5U913"/>
<keyword evidence="1" id="KW-1133">Transmembrane helix</keyword>
<feature type="transmembrane region" description="Helical" evidence="1">
    <location>
        <begin position="622"/>
        <end position="645"/>
    </location>
</feature>
<gene>
    <name evidence="3" type="ORF">DI525_03915</name>
</gene>
<evidence type="ECO:0000313" key="3">
    <source>
        <dbReference type="EMBL" id="PZR05438.1"/>
    </source>
</evidence>
<evidence type="ECO:0000256" key="1">
    <source>
        <dbReference type="SAM" id="Phobius"/>
    </source>
</evidence>
<organism evidence="3 4">
    <name type="scientific">Corynebacterium kroppenstedtii</name>
    <dbReference type="NCBI Taxonomy" id="161879"/>
    <lineage>
        <taxon>Bacteria</taxon>
        <taxon>Bacillati</taxon>
        <taxon>Actinomycetota</taxon>
        <taxon>Actinomycetes</taxon>
        <taxon>Mycobacteriales</taxon>
        <taxon>Corynebacteriaceae</taxon>
        <taxon>Corynebacterium</taxon>
    </lineage>
</organism>
<protein>
    <recommendedName>
        <fullName evidence="2">Tape measure protein N-terminal domain-containing protein</fullName>
    </recommendedName>
</protein>
<name>A0A2W5U913_9CORY</name>
<comment type="caution">
    <text evidence="3">The sequence shown here is derived from an EMBL/GenBank/DDBJ whole genome shotgun (WGS) entry which is preliminary data.</text>
</comment>